<dbReference type="Proteomes" id="UP000231453">
    <property type="component" value="Unassembled WGS sequence"/>
</dbReference>
<dbReference type="SMART" id="SM00855">
    <property type="entry name" value="PGAM"/>
    <property type="match status" value="1"/>
</dbReference>
<organism evidence="6 7">
    <name type="scientific">Candidatus Magasanikbacteria bacterium CG_4_10_14_0_2_um_filter_33_14</name>
    <dbReference type="NCBI Taxonomy" id="1974636"/>
    <lineage>
        <taxon>Bacteria</taxon>
        <taxon>Candidatus Magasanikiibacteriota</taxon>
    </lineage>
</organism>
<dbReference type="PANTHER" id="PTHR11931">
    <property type="entry name" value="PHOSPHOGLYCERATE MUTASE"/>
    <property type="match status" value="1"/>
</dbReference>
<dbReference type="SUPFAM" id="SSF53254">
    <property type="entry name" value="Phosphoglycerate mutase-like"/>
    <property type="match status" value="1"/>
</dbReference>
<gene>
    <name evidence="6" type="ORF">COX80_03205</name>
</gene>
<feature type="binding site" evidence="5">
    <location>
        <position position="77"/>
    </location>
    <ligand>
        <name>substrate</name>
    </ligand>
</feature>
<evidence type="ECO:0000256" key="2">
    <source>
        <dbReference type="ARBA" id="ARBA00012028"/>
    </source>
</evidence>
<dbReference type="Pfam" id="PF00300">
    <property type="entry name" value="His_Phos_1"/>
    <property type="match status" value="1"/>
</dbReference>
<dbReference type="InterPro" id="IPR013078">
    <property type="entry name" value="His_Pase_superF_clade-1"/>
</dbReference>
<evidence type="ECO:0000256" key="5">
    <source>
        <dbReference type="PIRSR" id="PIRSR613078-2"/>
    </source>
</evidence>
<dbReference type="GO" id="GO:0006096">
    <property type="term" value="P:glycolytic process"/>
    <property type="evidence" value="ECO:0007669"/>
    <property type="project" value="UniProtKB-KW"/>
</dbReference>
<name>A0A2M7VAA7_9BACT</name>
<dbReference type="InterPro" id="IPR029033">
    <property type="entry name" value="His_PPase_superfam"/>
</dbReference>
<evidence type="ECO:0000256" key="4">
    <source>
        <dbReference type="ARBA" id="ARBA00023235"/>
    </source>
</evidence>
<dbReference type="Gene3D" id="3.40.50.1240">
    <property type="entry name" value="Phosphoglycerate mutase-like"/>
    <property type="match status" value="1"/>
</dbReference>
<evidence type="ECO:0000256" key="1">
    <source>
        <dbReference type="ARBA" id="ARBA00006717"/>
    </source>
</evidence>
<keyword evidence="4" id="KW-0413">Isomerase</keyword>
<comment type="caution">
    <text evidence="6">The sequence shown here is derived from an EMBL/GenBank/DDBJ whole genome shotgun (WGS) entry which is preliminary data.</text>
</comment>
<evidence type="ECO:0000313" key="6">
    <source>
        <dbReference type="EMBL" id="PIZ95855.1"/>
    </source>
</evidence>
<keyword evidence="3" id="KW-0324">Glycolysis</keyword>
<reference evidence="7" key="1">
    <citation type="submission" date="2017-09" db="EMBL/GenBank/DDBJ databases">
        <title>Depth-based differentiation of microbial function through sediment-hosted aquifers and enrichment of novel symbionts in the deep terrestrial subsurface.</title>
        <authorList>
            <person name="Probst A.J."/>
            <person name="Ladd B."/>
            <person name="Jarett J.K."/>
            <person name="Geller-Mcgrath D.E."/>
            <person name="Sieber C.M.K."/>
            <person name="Emerson J.B."/>
            <person name="Anantharaman K."/>
            <person name="Thomas B.C."/>
            <person name="Malmstrom R."/>
            <person name="Stieglmeier M."/>
            <person name="Klingl A."/>
            <person name="Woyke T."/>
            <person name="Ryan C.M."/>
            <person name="Banfield J.F."/>
        </authorList>
    </citation>
    <scope>NUCLEOTIDE SEQUENCE [LARGE SCALE GENOMIC DNA]</scope>
</reference>
<sequence length="270" mass="32078">MMPIDLIFVRHAQSEGNAAVHLAKAGDDKAYTKEFIARHSSEWRLSEVGIKQAKQAGEFLRDYSPSFDRYYVSEYLRTLETAGYLELKGASWKQEFLLRERDRGDIDTTPVIENKLNFLKSLEKKEAQSFYWRPPNGESMADLCIRADRFLQTLHRECGDKKVLVVSHGETMWAFRMRLERLTQEEWRRLDESRDPKDRINNCQILHYTRRDPKTGELAPYLNWIKSICPTRNDWSWEDWKTIERQTFSNEDLLAKVNRYPRLFHESYGE</sequence>
<dbReference type="GO" id="GO:0004619">
    <property type="term" value="F:phosphoglycerate mutase activity"/>
    <property type="evidence" value="ECO:0007669"/>
    <property type="project" value="UniProtKB-EC"/>
</dbReference>
<evidence type="ECO:0000256" key="3">
    <source>
        <dbReference type="ARBA" id="ARBA00023152"/>
    </source>
</evidence>
<dbReference type="EMBL" id="PFPL01000043">
    <property type="protein sequence ID" value="PIZ95855.1"/>
    <property type="molecule type" value="Genomic_DNA"/>
</dbReference>
<protein>
    <recommendedName>
        <fullName evidence="2">phosphoglycerate mutase (2,3-diphosphoglycerate-dependent)</fullName>
        <ecNumber evidence="2">5.4.2.11</ecNumber>
    </recommendedName>
</protein>
<comment type="similarity">
    <text evidence="1">Belongs to the phosphoglycerate mutase family. BPG-dependent PGAM subfamily.</text>
</comment>
<dbReference type="CDD" id="cd07067">
    <property type="entry name" value="HP_PGM_like"/>
    <property type="match status" value="1"/>
</dbReference>
<accession>A0A2M7VAA7</accession>
<proteinExistence type="inferred from homology"/>
<dbReference type="AlphaFoldDB" id="A0A2M7VAA7"/>
<dbReference type="InterPro" id="IPR005952">
    <property type="entry name" value="Phosphogly_mut1"/>
</dbReference>
<dbReference type="EC" id="5.4.2.11" evidence="2"/>
<evidence type="ECO:0000313" key="7">
    <source>
        <dbReference type="Proteomes" id="UP000231453"/>
    </source>
</evidence>